<comment type="caution">
    <text evidence="5">The sequence shown here is derived from an EMBL/GenBank/DDBJ whole genome shotgun (WGS) entry which is preliminary data.</text>
</comment>
<dbReference type="InterPro" id="IPR002347">
    <property type="entry name" value="SDR_fam"/>
</dbReference>
<dbReference type="RefSeq" id="WP_103074550.1">
    <property type="nucleotide sequence ID" value="NZ_NPZB01000001.1"/>
</dbReference>
<keyword evidence="6" id="KW-1185">Reference proteome</keyword>
<comment type="similarity">
    <text evidence="1 3">Belongs to the short-chain dehydrogenases/reductases (SDR) family.</text>
</comment>
<dbReference type="OrthoDB" id="9809287at2"/>
<evidence type="ECO:0000256" key="1">
    <source>
        <dbReference type="ARBA" id="ARBA00006484"/>
    </source>
</evidence>
<dbReference type="InterPro" id="IPR036291">
    <property type="entry name" value="NAD(P)-bd_dom_sf"/>
</dbReference>
<dbReference type="Pfam" id="PF00106">
    <property type="entry name" value="adh_short"/>
    <property type="match status" value="1"/>
</dbReference>
<name>A0A2K1Q3I0_9GAMM</name>
<proteinExistence type="inferred from homology"/>
<evidence type="ECO:0000313" key="5">
    <source>
        <dbReference type="EMBL" id="PNS09507.1"/>
    </source>
</evidence>
<accession>A0A2K1Q3I0</accession>
<dbReference type="Proteomes" id="UP000236220">
    <property type="component" value="Unassembled WGS sequence"/>
</dbReference>
<dbReference type="PANTHER" id="PTHR48107">
    <property type="entry name" value="NADPH-DEPENDENT ALDEHYDE REDUCTASE-LIKE PROTEIN, CHLOROPLASTIC-RELATED"/>
    <property type="match status" value="1"/>
</dbReference>
<evidence type="ECO:0000256" key="2">
    <source>
        <dbReference type="ARBA" id="ARBA00023002"/>
    </source>
</evidence>
<dbReference type="InterPro" id="IPR020904">
    <property type="entry name" value="Sc_DH/Rdtase_CS"/>
</dbReference>
<dbReference type="Gene3D" id="3.40.50.720">
    <property type="entry name" value="NAD(P)-binding Rossmann-like Domain"/>
    <property type="match status" value="1"/>
</dbReference>
<dbReference type="GO" id="GO:0016614">
    <property type="term" value="F:oxidoreductase activity, acting on CH-OH group of donors"/>
    <property type="evidence" value="ECO:0007669"/>
    <property type="project" value="UniProtKB-ARBA"/>
</dbReference>
<evidence type="ECO:0000313" key="6">
    <source>
        <dbReference type="Proteomes" id="UP000236220"/>
    </source>
</evidence>
<dbReference type="EMBL" id="NPZB01000001">
    <property type="protein sequence ID" value="PNS09507.1"/>
    <property type="molecule type" value="Genomic_DNA"/>
</dbReference>
<dbReference type="AlphaFoldDB" id="A0A2K1Q3I0"/>
<evidence type="ECO:0000256" key="3">
    <source>
        <dbReference type="RuleBase" id="RU000363"/>
    </source>
</evidence>
<dbReference type="PRINTS" id="PR00080">
    <property type="entry name" value="SDRFAMILY"/>
</dbReference>
<evidence type="ECO:0000256" key="4">
    <source>
        <dbReference type="SAM" id="MobiDB-lite"/>
    </source>
</evidence>
<reference evidence="5 6" key="1">
    <citation type="submission" date="2017-08" db="EMBL/GenBank/DDBJ databases">
        <title>Lysobacter sylvestris genome.</title>
        <authorList>
            <person name="Zhang D.-C."/>
            <person name="Albuquerque L."/>
            <person name="Franca L."/>
            <person name="Froufe H.J.C."/>
            <person name="Barroso C."/>
            <person name="Egas C."/>
            <person name="Da Costa M."/>
            <person name="Margesin R."/>
        </authorList>
    </citation>
    <scope>NUCLEOTIDE SEQUENCE [LARGE SCALE GENOMIC DNA]</scope>
    <source>
        <strain evidence="5 6">AM20-91</strain>
    </source>
</reference>
<dbReference type="SUPFAM" id="SSF51735">
    <property type="entry name" value="NAD(P)-binding Rossmann-fold domains"/>
    <property type="match status" value="1"/>
</dbReference>
<protein>
    <submittedName>
        <fullName evidence="5">Short chain dehydrogenase</fullName>
    </submittedName>
</protein>
<dbReference type="PROSITE" id="PS00061">
    <property type="entry name" value="ADH_SHORT"/>
    <property type="match status" value="1"/>
</dbReference>
<dbReference type="PRINTS" id="PR00081">
    <property type="entry name" value="GDHRDH"/>
</dbReference>
<feature type="region of interest" description="Disordered" evidence="4">
    <location>
        <begin position="1"/>
        <end position="25"/>
    </location>
</feature>
<sequence>MHEKHPVNPPQTQSEQPGKQAVMTPEPETIRADYVGSGKLTGRAALVTGGDSGIGRAVAVHFAHEGADVAIAYLCEDADANKTAELVKAVGRRCLLLRGDLRRPEQCESAVKSIVGEFGRLDILVNNHGEQHVSEEPEDLSPKRILKTFQTNVFSYFNLIEAALPYMKRGSSILNTASIVAVRGHDTLLDYSATKGAILSLTFSLRAPMKLIVRTEPTEVAGVSNTCH</sequence>
<organism evidence="5 6">
    <name type="scientific">Solilutibacter silvestris</name>
    <dbReference type="NCBI Taxonomy" id="1645665"/>
    <lineage>
        <taxon>Bacteria</taxon>
        <taxon>Pseudomonadati</taxon>
        <taxon>Pseudomonadota</taxon>
        <taxon>Gammaproteobacteria</taxon>
        <taxon>Lysobacterales</taxon>
        <taxon>Lysobacteraceae</taxon>
        <taxon>Solilutibacter</taxon>
    </lineage>
</organism>
<dbReference type="PANTHER" id="PTHR48107:SF16">
    <property type="entry name" value="NADPH-DEPENDENT ALDEHYDE REDUCTASE 1, CHLOROPLASTIC"/>
    <property type="match status" value="1"/>
</dbReference>
<gene>
    <name evidence="5" type="ORF">Lysil_1136</name>
</gene>
<keyword evidence="2" id="KW-0560">Oxidoreductase</keyword>